<keyword evidence="1" id="KW-1133">Transmembrane helix</keyword>
<dbReference type="EMBL" id="UPTC01003416">
    <property type="protein sequence ID" value="VBB34375.1"/>
    <property type="molecule type" value="Genomic_DNA"/>
</dbReference>
<keyword evidence="1" id="KW-0812">Transmembrane</keyword>
<evidence type="ECO:0000313" key="3">
    <source>
        <dbReference type="EMBL" id="VBB34375.1"/>
    </source>
</evidence>
<dbReference type="GO" id="GO:0016747">
    <property type="term" value="F:acyltransferase activity, transferring groups other than amino-acyl groups"/>
    <property type="evidence" value="ECO:0007669"/>
    <property type="project" value="InterPro"/>
</dbReference>
<feature type="transmembrane region" description="Helical" evidence="1">
    <location>
        <begin position="338"/>
        <end position="359"/>
    </location>
</feature>
<evidence type="ECO:0000259" key="2">
    <source>
        <dbReference type="SMART" id="SM00703"/>
    </source>
</evidence>
<feature type="domain" description="Nose resistant-to-fluoxetine protein N-terminal" evidence="2">
    <location>
        <begin position="28"/>
        <end position="151"/>
    </location>
</feature>
<feature type="transmembrane region" description="Helical" evidence="1">
    <location>
        <begin position="167"/>
        <end position="189"/>
    </location>
</feature>
<sequence>MDGCIKDLAKLIDSTVNALLITTYCRLTDQNQTHINQCLDAHPIFHKYLPQILDAWGRPSAGIYSSGPFFWLGDYDQCQSISRMITTNQSVQYCRANIRVEANGMKQHQTAVFYGMCLPIRCNERSINNIFPVLFSFLESTFGILISNKSTVECFKQKDSFFNELNIQQWISLGIFAFLVLLVLCGTLIDIYRKRRNRKYSVNKESSESCGHMTIRPMTNVSSQISSICTPYVQDDVHSFIYSDAPSQALTYKSVSAVRRTLKKSSCAINSILAFSICSTYHYLTRSRNRHLNSLHGVRVLSAFWVVIGHTHLFSLEYVGNVRQLWYSLKANEKLSQIIFNSSLSVDSFLLISATVLAYKVHLRLLKQKQRRSKQAALSPCGWLIIWSHRFMRLMPAYLITFFIIYFIFQHIGDGPMWSQQNG</sequence>
<keyword evidence="1" id="KW-0472">Membrane</keyword>
<feature type="transmembrane region" description="Helical" evidence="1">
    <location>
        <begin position="394"/>
        <end position="413"/>
    </location>
</feature>
<name>A0A498SYE5_ACAVI</name>
<dbReference type="Pfam" id="PF01757">
    <property type="entry name" value="Acyl_transf_3"/>
    <property type="match status" value="1"/>
</dbReference>
<accession>A0A498SYE5</accession>
<proteinExistence type="predicted"/>
<dbReference type="PANTHER" id="PTHR11161">
    <property type="entry name" value="O-ACYLTRANSFERASE"/>
    <property type="match status" value="1"/>
</dbReference>
<dbReference type="InterPro" id="IPR052728">
    <property type="entry name" value="O2_lipid_transport_reg"/>
</dbReference>
<keyword evidence="4" id="KW-1185">Reference proteome</keyword>
<dbReference type="SMART" id="SM00703">
    <property type="entry name" value="NRF"/>
    <property type="match status" value="1"/>
</dbReference>
<reference evidence="3 4" key="1">
    <citation type="submission" date="2018-08" db="EMBL/GenBank/DDBJ databases">
        <authorList>
            <person name="Laetsch R D."/>
            <person name="Stevens L."/>
            <person name="Kumar S."/>
            <person name="Blaxter L. M."/>
        </authorList>
    </citation>
    <scope>NUCLEOTIDE SEQUENCE [LARGE SCALE GENOMIC DNA]</scope>
</reference>
<gene>
    <name evidence="3" type="ORF">NAV_LOCUS9166</name>
</gene>
<dbReference type="Pfam" id="PF20146">
    <property type="entry name" value="NRF"/>
    <property type="match status" value="1"/>
</dbReference>
<dbReference type="InterPro" id="IPR006621">
    <property type="entry name" value="Nose-resist-to-fluoxetine_N"/>
</dbReference>
<feature type="transmembrane region" description="Helical" evidence="1">
    <location>
        <begin position="298"/>
        <end position="318"/>
    </location>
</feature>
<dbReference type="AlphaFoldDB" id="A0A498SYE5"/>
<dbReference type="OrthoDB" id="207378at2759"/>
<dbReference type="Proteomes" id="UP000276991">
    <property type="component" value="Unassembled WGS sequence"/>
</dbReference>
<dbReference type="InterPro" id="IPR002656">
    <property type="entry name" value="Acyl_transf_3_dom"/>
</dbReference>
<evidence type="ECO:0000256" key="1">
    <source>
        <dbReference type="SAM" id="Phobius"/>
    </source>
</evidence>
<organism evidence="3 4">
    <name type="scientific">Acanthocheilonema viteae</name>
    <name type="common">Filarial nematode worm</name>
    <name type="synonym">Dipetalonema viteae</name>
    <dbReference type="NCBI Taxonomy" id="6277"/>
    <lineage>
        <taxon>Eukaryota</taxon>
        <taxon>Metazoa</taxon>
        <taxon>Ecdysozoa</taxon>
        <taxon>Nematoda</taxon>
        <taxon>Chromadorea</taxon>
        <taxon>Rhabditida</taxon>
        <taxon>Spirurina</taxon>
        <taxon>Spiruromorpha</taxon>
        <taxon>Filarioidea</taxon>
        <taxon>Onchocercidae</taxon>
        <taxon>Acanthocheilonema</taxon>
    </lineage>
</organism>
<dbReference type="PANTHER" id="PTHR11161:SF68">
    <property type="entry name" value="NOSE RESISTANT-TO-FLUOXETINE PROTEIN N-TERMINAL DOMAIN-CONTAINING PROTEIN"/>
    <property type="match status" value="1"/>
</dbReference>
<feature type="transmembrane region" description="Helical" evidence="1">
    <location>
        <begin position="130"/>
        <end position="147"/>
    </location>
</feature>
<evidence type="ECO:0000313" key="4">
    <source>
        <dbReference type="Proteomes" id="UP000276991"/>
    </source>
</evidence>
<protein>
    <recommendedName>
        <fullName evidence="2">Nose resistant-to-fluoxetine protein N-terminal domain-containing protein</fullName>
    </recommendedName>
</protein>